<evidence type="ECO:0000256" key="3">
    <source>
        <dbReference type="ARBA" id="ARBA00022475"/>
    </source>
</evidence>
<evidence type="ECO:0000313" key="9">
    <source>
        <dbReference type="Proteomes" id="UP000648239"/>
    </source>
</evidence>
<evidence type="ECO:0000256" key="5">
    <source>
        <dbReference type="ARBA" id="ARBA00022989"/>
    </source>
</evidence>
<feature type="transmembrane region" description="Helical" evidence="7">
    <location>
        <begin position="136"/>
        <end position="155"/>
    </location>
</feature>
<dbReference type="EMBL" id="JACXWD010000043">
    <property type="protein sequence ID" value="MBD3868801.1"/>
    <property type="molecule type" value="Genomic_DNA"/>
</dbReference>
<feature type="transmembrane region" description="Helical" evidence="7">
    <location>
        <begin position="20"/>
        <end position="39"/>
    </location>
</feature>
<feature type="transmembrane region" description="Helical" evidence="7">
    <location>
        <begin position="291"/>
        <end position="311"/>
    </location>
</feature>
<evidence type="ECO:0000256" key="2">
    <source>
        <dbReference type="ARBA" id="ARBA00008929"/>
    </source>
</evidence>
<keyword evidence="5 7" id="KW-1133">Transmembrane helix</keyword>
<name>A0A8J6Y9E2_9BACT</name>
<feature type="non-terminal residue" evidence="8">
    <location>
        <position position="1"/>
    </location>
</feature>
<dbReference type="Proteomes" id="UP000648239">
    <property type="component" value="Unassembled WGS sequence"/>
</dbReference>
<accession>A0A8J6Y9E2</accession>
<feature type="transmembrane region" description="Helical" evidence="7">
    <location>
        <begin position="215"/>
        <end position="237"/>
    </location>
</feature>
<evidence type="ECO:0000256" key="6">
    <source>
        <dbReference type="ARBA" id="ARBA00023136"/>
    </source>
</evidence>
<dbReference type="Gene3D" id="1.20.1630.10">
    <property type="entry name" value="Formate dehydrogenase/DMSO reductase domain"/>
    <property type="match status" value="1"/>
</dbReference>
<keyword evidence="3" id="KW-1003">Cell membrane</keyword>
<dbReference type="AlphaFoldDB" id="A0A8J6Y9E2"/>
<protein>
    <submittedName>
        <fullName evidence="8">Polysulfide reductase NrfD</fullName>
    </submittedName>
</protein>
<sequence length="332" mass="36951">IPAYVYNWKPIREIAIFGELLAISAIVMCLLFVTVDIGQPGRVLELIPFLGSLNVPSSLLGWDVLVLNGYLLLNTVIVGHFLYKAYFKKPYNKNFVVPLLLLSIPAAISIHTVTAFVYNGMAARPFWNASILAPRFIASALCSGPAIMLILFQILRKTTHIRIRKEAISKIAELMAYAMFLNLFLFGVEIFKEYYSNTSHLVHTKYLYTGLHGHTALVPFAWISLIFSVVAFILFLVPKTRMNMVTLNLGCILIYAGVYIEKGLALVIPGMTPDTLGEIYEYIPTWIEIRVGAGIFAIGFMVFTLLCKVAIPLLHDTLADPVAPGESYPEEA</sequence>
<dbReference type="Pfam" id="PF03916">
    <property type="entry name" value="NrfD"/>
    <property type="match status" value="1"/>
</dbReference>
<evidence type="ECO:0000313" key="8">
    <source>
        <dbReference type="EMBL" id="MBD3868801.1"/>
    </source>
</evidence>
<dbReference type="InterPro" id="IPR005614">
    <property type="entry name" value="NrfD-like"/>
</dbReference>
<feature type="transmembrane region" description="Helical" evidence="7">
    <location>
        <begin position="249"/>
        <end position="271"/>
    </location>
</feature>
<comment type="subcellular location">
    <subcellularLocation>
        <location evidence="1">Cell membrane</location>
        <topology evidence="1">Multi-pass membrane protein</topology>
    </subcellularLocation>
</comment>
<comment type="similarity">
    <text evidence="2">Belongs to the NrfD family.</text>
</comment>
<evidence type="ECO:0000256" key="1">
    <source>
        <dbReference type="ARBA" id="ARBA00004651"/>
    </source>
</evidence>
<feature type="transmembrane region" description="Helical" evidence="7">
    <location>
        <begin position="176"/>
        <end position="195"/>
    </location>
</feature>
<keyword evidence="4 7" id="KW-0812">Transmembrane</keyword>
<dbReference type="PANTHER" id="PTHR43044:SF2">
    <property type="entry name" value="POLYSULPHIDE REDUCTASE NRFD"/>
    <property type="match status" value="1"/>
</dbReference>
<gene>
    <name evidence="8" type="primary">nrfD</name>
    <name evidence="8" type="ORF">IFK94_11805</name>
</gene>
<feature type="transmembrane region" description="Helical" evidence="7">
    <location>
        <begin position="95"/>
        <end position="116"/>
    </location>
</feature>
<dbReference type="PANTHER" id="PTHR43044">
    <property type="match status" value="1"/>
</dbReference>
<evidence type="ECO:0000256" key="7">
    <source>
        <dbReference type="SAM" id="Phobius"/>
    </source>
</evidence>
<reference evidence="8 9" key="1">
    <citation type="submission" date="2020-08" db="EMBL/GenBank/DDBJ databases">
        <title>Acidobacteriota in marine sediments use diverse sulfur dissimilation pathways.</title>
        <authorList>
            <person name="Wasmund K."/>
        </authorList>
    </citation>
    <scope>NUCLEOTIDE SEQUENCE [LARGE SCALE GENOMIC DNA]</scope>
    <source>
        <strain evidence="8">MAG AM4</strain>
    </source>
</reference>
<feature type="transmembrane region" description="Helical" evidence="7">
    <location>
        <begin position="59"/>
        <end position="83"/>
    </location>
</feature>
<organism evidence="8 9">
    <name type="scientific">Candidatus Polarisedimenticola svalbardensis</name>
    <dbReference type="NCBI Taxonomy" id="2886004"/>
    <lineage>
        <taxon>Bacteria</taxon>
        <taxon>Pseudomonadati</taxon>
        <taxon>Acidobacteriota</taxon>
        <taxon>Candidatus Polarisedimenticolia</taxon>
        <taxon>Candidatus Polarisedimenticolales</taxon>
        <taxon>Candidatus Polarisedimenticolaceae</taxon>
        <taxon>Candidatus Polarisedimenticola</taxon>
    </lineage>
</organism>
<keyword evidence="6 7" id="KW-0472">Membrane</keyword>
<evidence type="ECO:0000256" key="4">
    <source>
        <dbReference type="ARBA" id="ARBA00022692"/>
    </source>
</evidence>
<dbReference type="GO" id="GO:0005886">
    <property type="term" value="C:plasma membrane"/>
    <property type="evidence" value="ECO:0007669"/>
    <property type="project" value="UniProtKB-SubCell"/>
</dbReference>
<comment type="caution">
    <text evidence="8">The sequence shown here is derived from an EMBL/GenBank/DDBJ whole genome shotgun (WGS) entry which is preliminary data.</text>
</comment>
<proteinExistence type="inferred from homology"/>